<feature type="transmembrane region" description="Helical" evidence="5">
    <location>
        <begin position="218"/>
        <end position="243"/>
    </location>
</feature>
<feature type="domain" description="NADH:quinone oxidoreductase/Mrp antiporter transmembrane" evidence="7">
    <location>
        <begin position="139"/>
        <end position="421"/>
    </location>
</feature>
<feature type="transmembrane region" description="Helical" evidence="5">
    <location>
        <begin position="176"/>
        <end position="198"/>
    </location>
</feature>
<feature type="transmembrane region" description="Helical" evidence="5">
    <location>
        <begin position="255"/>
        <end position="278"/>
    </location>
</feature>
<reference evidence="8 9" key="1">
    <citation type="submission" date="2016-10" db="EMBL/GenBank/DDBJ databases">
        <authorList>
            <person name="de Groot N.N."/>
        </authorList>
    </citation>
    <scope>NUCLEOTIDE SEQUENCE [LARGE SCALE GENOMIC DNA]</scope>
    <source>
        <strain evidence="8 9">RK1</strain>
    </source>
</reference>
<evidence type="ECO:0000256" key="3">
    <source>
        <dbReference type="ARBA" id="ARBA00022989"/>
    </source>
</evidence>
<dbReference type="GO" id="GO:0048038">
    <property type="term" value="F:quinone binding"/>
    <property type="evidence" value="ECO:0007669"/>
    <property type="project" value="UniProtKB-KW"/>
</dbReference>
<keyword evidence="2 5" id="KW-0812">Transmembrane</keyword>
<keyword evidence="5" id="KW-0874">Quinone</keyword>
<dbReference type="Pfam" id="PF00361">
    <property type="entry name" value="Proton_antipo_M"/>
    <property type="match status" value="1"/>
</dbReference>
<feature type="transmembrane region" description="Helical" evidence="5">
    <location>
        <begin position="343"/>
        <end position="364"/>
    </location>
</feature>
<comment type="similarity">
    <text evidence="5">Belongs to the complex I subunit 2 family.</text>
</comment>
<feature type="transmembrane region" description="Helical" evidence="5">
    <location>
        <begin position="428"/>
        <end position="447"/>
    </location>
</feature>
<accession>A0A1I3D661</accession>
<comment type="catalytic activity">
    <reaction evidence="5">
        <text>a quinone + NADH + 5 H(+)(in) = a quinol + NAD(+) + 4 H(+)(out)</text>
        <dbReference type="Rhea" id="RHEA:57888"/>
        <dbReference type="ChEBI" id="CHEBI:15378"/>
        <dbReference type="ChEBI" id="CHEBI:24646"/>
        <dbReference type="ChEBI" id="CHEBI:57540"/>
        <dbReference type="ChEBI" id="CHEBI:57945"/>
        <dbReference type="ChEBI" id="CHEBI:132124"/>
    </reaction>
</comment>
<keyword evidence="3 5" id="KW-1133">Transmembrane helix</keyword>
<evidence type="ECO:0000313" key="9">
    <source>
        <dbReference type="Proteomes" id="UP000198670"/>
    </source>
</evidence>
<proteinExistence type="inferred from homology"/>
<dbReference type="Proteomes" id="UP000198670">
    <property type="component" value="Unassembled WGS sequence"/>
</dbReference>
<feature type="transmembrane region" description="Helical" evidence="5">
    <location>
        <begin position="142"/>
        <end position="164"/>
    </location>
</feature>
<feature type="transmembrane region" description="Helical" evidence="5">
    <location>
        <begin position="120"/>
        <end position="136"/>
    </location>
</feature>
<feature type="transmembrane region" description="Helical" evidence="5">
    <location>
        <begin position="49"/>
        <end position="67"/>
    </location>
</feature>
<dbReference type="HAMAP" id="MF_00445">
    <property type="entry name" value="NDH1_NuoN_1"/>
    <property type="match status" value="1"/>
</dbReference>
<feature type="transmembrane region" description="Helical" evidence="5">
    <location>
        <begin position="87"/>
        <end position="108"/>
    </location>
</feature>
<dbReference type="InterPro" id="IPR001750">
    <property type="entry name" value="ND/Mrp_TM"/>
</dbReference>
<keyword evidence="5" id="KW-0520">NAD</keyword>
<evidence type="ECO:0000256" key="5">
    <source>
        <dbReference type="HAMAP-Rule" id="MF_00445"/>
    </source>
</evidence>
<feature type="transmembrane region" description="Helical" evidence="5">
    <location>
        <begin position="468"/>
        <end position="488"/>
    </location>
</feature>
<feature type="transmembrane region" description="Helical" evidence="5">
    <location>
        <begin position="284"/>
        <end position="305"/>
    </location>
</feature>
<dbReference type="GO" id="GO:0005886">
    <property type="term" value="C:plasma membrane"/>
    <property type="evidence" value="ECO:0007669"/>
    <property type="project" value="UniProtKB-SubCell"/>
</dbReference>
<evidence type="ECO:0000313" key="8">
    <source>
        <dbReference type="EMBL" id="SFH82068.1"/>
    </source>
</evidence>
<dbReference type="GO" id="GO:0050136">
    <property type="term" value="F:NADH dehydrogenase (quinone) (non-electrogenic) activity"/>
    <property type="evidence" value="ECO:0007669"/>
    <property type="project" value="UniProtKB-UniRule"/>
</dbReference>
<organism evidence="8 9">
    <name type="scientific">Parapedobacter indicus</name>
    <dbReference type="NCBI Taxonomy" id="1477437"/>
    <lineage>
        <taxon>Bacteria</taxon>
        <taxon>Pseudomonadati</taxon>
        <taxon>Bacteroidota</taxon>
        <taxon>Sphingobacteriia</taxon>
        <taxon>Sphingobacteriales</taxon>
        <taxon>Sphingobacteriaceae</taxon>
        <taxon>Parapedobacter</taxon>
    </lineage>
</organism>
<dbReference type="RefSeq" id="WP_090623210.1">
    <property type="nucleotide sequence ID" value="NZ_FOQO01000001.1"/>
</dbReference>
<keyword evidence="5" id="KW-1003">Cell membrane</keyword>
<name>A0A1I3D661_9SPHI</name>
<evidence type="ECO:0000259" key="7">
    <source>
        <dbReference type="Pfam" id="PF00361"/>
    </source>
</evidence>
<dbReference type="InterPro" id="IPR010096">
    <property type="entry name" value="NADH-Q_OxRdtase_suN/2"/>
</dbReference>
<keyword evidence="9" id="KW-1185">Reference proteome</keyword>
<comment type="function">
    <text evidence="5">NDH-1 shuttles electrons from NADH, via FMN and iron-sulfur (Fe-S) centers, to quinones in the respiratory chain. The immediate electron acceptor for the enzyme in this species is believed to be a menaquinone. Couples the redox reaction to proton translocation (for every two electrons transferred, four hydrogen ions are translocated across the cytoplasmic membrane), and thus conserves the redox energy in a proton gradient.</text>
</comment>
<protein>
    <recommendedName>
        <fullName evidence="5">NADH-quinone oxidoreductase subunit N</fullName>
        <ecNumber evidence="5">7.1.1.-</ecNumber>
    </recommendedName>
    <alternativeName>
        <fullName evidence="5">NADH dehydrogenase I subunit N</fullName>
    </alternativeName>
    <alternativeName>
        <fullName evidence="5">NDH-1 subunit N</fullName>
    </alternativeName>
</protein>
<dbReference type="EMBL" id="FOQO01000001">
    <property type="protein sequence ID" value="SFH82068.1"/>
    <property type="molecule type" value="Genomic_DNA"/>
</dbReference>
<keyword evidence="5" id="KW-0813">Transport</keyword>
<sequence length="498" mass="54050">MPQLLPDISTKLDHILAGLPVLLPEMVLTVTFLVSIGTGLFVDRWWKQGTFAVTVAGIILAGGYSILQLSQPTASDLLFGMLEADAFGRYTRVLTAAVCLLFVLFVHANQGFKAHPKKTADLYSILLAVHIGLNLMGMATSWLMVFVSIEMVSIGSYLMVGYLAKEARQTEAAMKYVLFGSVCSAVMLYGLSFLYGFTGNLDFTSAAHIQGLAATAPLLTAMALLFVFTGIGFKLSFVPFHFWTPDVYQGAPTPVTAFLSTAPKIAGVALLARILYAWPVESLAYQYLHTLILVSAIVTMLLGNLAALRQTYVKRMMAYSSIGHTGFLMMAVLAYSAGEYGVLLFYLSVYSLMNMGVFLFADYIESRTGATDVSEYNGLGPAMPVAFVGFVLLLISLTGIPPTSGFVAKLLVFTAVFGNWQLTGNPGMIILLIVGALTTVISLFYYFKIPLNAFLRKQEGSVDIRPTQSYLVLIATLTVLAVLLLGIFPDWLVGTFQK</sequence>
<dbReference type="PANTHER" id="PTHR22773">
    <property type="entry name" value="NADH DEHYDROGENASE"/>
    <property type="match status" value="1"/>
</dbReference>
<feature type="transmembrane region" description="Helical" evidence="5">
    <location>
        <begin position="385"/>
        <end position="408"/>
    </location>
</feature>
<keyword evidence="4 5" id="KW-0472">Membrane</keyword>
<gene>
    <name evidence="5" type="primary">nuoN</name>
    <name evidence="8" type="ORF">SAMN05444682_101328</name>
</gene>
<evidence type="ECO:0000256" key="6">
    <source>
        <dbReference type="RuleBase" id="RU000320"/>
    </source>
</evidence>
<dbReference type="GO" id="GO:0042773">
    <property type="term" value="P:ATP synthesis coupled electron transport"/>
    <property type="evidence" value="ECO:0007669"/>
    <property type="project" value="InterPro"/>
</dbReference>
<comment type="subcellular location">
    <subcellularLocation>
        <location evidence="5">Cell membrane</location>
        <topology evidence="5">Multi-pass membrane protein</topology>
    </subcellularLocation>
    <subcellularLocation>
        <location evidence="1">Endomembrane system</location>
        <topology evidence="1">Multi-pass membrane protein</topology>
    </subcellularLocation>
    <subcellularLocation>
        <location evidence="6">Membrane</location>
        <topology evidence="6">Multi-pass membrane protein</topology>
    </subcellularLocation>
</comment>
<feature type="transmembrane region" description="Helical" evidence="5">
    <location>
        <begin position="317"/>
        <end position="337"/>
    </location>
</feature>
<evidence type="ECO:0000256" key="4">
    <source>
        <dbReference type="ARBA" id="ARBA00023136"/>
    </source>
</evidence>
<dbReference type="OrthoDB" id="9811718at2"/>
<dbReference type="GO" id="GO:0012505">
    <property type="term" value="C:endomembrane system"/>
    <property type="evidence" value="ECO:0007669"/>
    <property type="project" value="UniProtKB-SubCell"/>
</dbReference>
<comment type="subunit">
    <text evidence="5">NDH-1 is composed of 14 different subunits. Subunits NuoA, H, J, K, L, M, N constitute the membrane sector of the complex.</text>
</comment>
<dbReference type="EC" id="7.1.1.-" evidence="5"/>
<feature type="transmembrane region" description="Helical" evidence="5">
    <location>
        <begin position="15"/>
        <end position="42"/>
    </location>
</feature>
<evidence type="ECO:0000256" key="1">
    <source>
        <dbReference type="ARBA" id="ARBA00004127"/>
    </source>
</evidence>
<dbReference type="GO" id="GO:0008137">
    <property type="term" value="F:NADH dehydrogenase (ubiquinone) activity"/>
    <property type="evidence" value="ECO:0007669"/>
    <property type="project" value="InterPro"/>
</dbReference>
<dbReference type="AlphaFoldDB" id="A0A1I3D661"/>
<evidence type="ECO:0000256" key="2">
    <source>
        <dbReference type="ARBA" id="ARBA00022692"/>
    </source>
</evidence>
<keyword evidence="5" id="KW-1278">Translocase</keyword>
<dbReference type="STRING" id="1477437.SAMN05444682_101328"/>